<reference evidence="1" key="2">
    <citation type="submission" date="2020-09" db="EMBL/GenBank/DDBJ databases">
        <authorList>
            <person name="Sun Q."/>
            <person name="Zhou Y."/>
        </authorList>
    </citation>
    <scope>NUCLEOTIDE SEQUENCE</scope>
    <source>
        <strain evidence="1">CGMCC 1.15425</strain>
    </source>
</reference>
<proteinExistence type="predicted"/>
<dbReference type="Proteomes" id="UP000627715">
    <property type="component" value="Unassembled WGS sequence"/>
</dbReference>
<sequence length="67" mass="6976">MGSHPAAAHRGAGESVSHSLAGCHGVSDGLNKLGTRAAVAQFIVWIAQRTLLYRKTSTAYATVQIIA</sequence>
<name>A0A917LU72_9GAMM</name>
<accession>A0A917LU72</accession>
<dbReference type="AlphaFoldDB" id="A0A917LU72"/>
<protein>
    <submittedName>
        <fullName evidence="1">Uncharacterized protein</fullName>
    </submittedName>
</protein>
<organism evidence="1 2">
    <name type="scientific">Pseudohongiella nitratireducens</name>
    <dbReference type="NCBI Taxonomy" id="1768907"/>
    <lineage>
        <taxon>Bacteria</taxon>
        <taxon>Pseudomonadati</taxon>
        <taxon>Pseudomonadota</taxon>
        <taxon>Gammaproteobacteria</taxon>
        <taxon>Pseudomonadales</taxon>
        <taxon>Pseudohongiellaceae</taxon>
        <taxon>Pseudohongiella</taxon>
    </lineage>
</organism>
<reference evidence="1" key="1">
    <citation type="journal article" date="2014" name="Int. J. Syst. Evol. Microbiol.">
        <title>Complete genome sequence of Corynebacterium casei LMG S-19264T (=DSM 44701T), isolated from a smear-ripened cheese.</title>
        <authorList>
            <consortium name="US DOE Joint Genome Institute (JGI-PGF)"/>
            <person name="Walter F."/>
            <person name="Albersmeier A."/>
            <person name="Kalinowski J."/>
            <person name="Ruckert C."/>
        </authorList>
    </citation>
    <scope>NUCLEOTIDE SEQUENCE</scope>
    <source>
        <strain evidence="1">CGMCC 1.15425</strain>
    </source>
</reference>
<gene>
    <name evidence="1" type="ORF">GCM10011403_10970</name>
</gene>
<keyword evidence="2" id="KW-1185">Reference proteome</keyword>
<dbReference type="EMBL" id="BMIY01000004">
    <property type="protein sequence ID" value="GGG55662.1"/>
    <property type="molecule type" value="Genomic_DNA"/>
</dbReference>
<evidence type="ECO:0000313" key="1">
    <source>
        <dbReference type="EMBL" id="GGG55662.1"/>
    </source>
</evidence>
<evidence type="ECO:0000313" key="2">
    <source>
        <dbReference type="Proteomes" id="UP000627715"/>
    </source>
</evidence>
<comment type="caution">
    <text evidence="1">The sequence shown here is derived from an EMBL/GenBank/DDBJ whole genome shotgun (WGS) entry which is preliminary data.</text>
</comment>